<sequence>MATSRSFDIGNKHVRKFDSGNKHSGSSRYCTHCGDTGHTKSRCYKLIRYPEWWDPSKAPQRKGKTLPTTSSISTSIAIADKSSPNTDATALHTSSETPGKQLDKPTPSESCEWIIDSGSTDHMSFDTSSVSELKPSEKYVVSTANGTQAKVVGKETRNTTEDIGEENCNIQSLNHQTENTSHTLLSPQTPEPEHRDTVPEPPIFELQQCDQLNTTEATVLQLQSSPPLDASSPHESPSTDETQEFKHYNVDGDRKFRYGIRMDPERKGLGGAKKLLPCWARLLDSSIWVEMMSGDAFSLPSLIAGFAQDQNSANPKPNTKPVAKKKRNLPGTPDPDAEVVALSPKTLMATNRFICEICNKGFQRDQNLQLHRRGHNLPWKLKQRTNKEVRKKVYICPENTCVHHDSSRALGDLTGIKKHFSRKHGEKKWKCEKCSKKYAVQSDWKAHSKTCGTREYKCDCGTLFSRWYFIYEYTRKDSFITHRAFCDALADESVRNTSVPETDLNFRNDTVNFPHGFSSRPGVPDIAGISQFSAGFRPDFSGMRTPGNSLGADQQKTGLSLWLNQANSHITPNSNLYVPPISTGFPDQMVQMGANLYSSSSSANLGNITLSGLPHELKEEGINKANMVDTTSASLYSDRIQNKQLKLAAVPMSATALLQKAAQMGSTRSNQLPFFGNSYGLMSSSSSPTTNPISLNQNPNELYHVFQNVKQPATENLTATHSVAMGDAMMGTSSNLDQLVMRTNGNLQNEPTQLKLQRGSDSIESGLTRDFLGMSSESGFLFLPQDLAKFASISSAMRLNHFTANH</sequence>
<dbReference type="GO" id="GO:0003677">
    <property type="term" value="F:DNA binding"/>
    <property type="evidence" value="ECO:0007669"/>
    <property type="project" value="UniProtKB-KW"/>
</dbReference>
<dbReference type="Pfam" id="PF22992">
    <property type="entry name" value="C2CH-4th_BIRD-IDD"/>
    <property type="match status" value="1"/>
</dbReference>
<dbReference type="Proteomes" id="UP000326939">
    <property type="component" value="Chromosome 16"/>
</dbReference>
<dbReference type="Gene3D" id="3.30.160.60">
    <property type="entry name" value="Classic Zinc Finger"/>
    <property type="match status" value="1"/>
</dbReference>
<evidence type="ECO:0000256" key="8">
    <source>
        <dbReference type="PROSITE-ProRule" id="PRU00042"/>
    </source>
</evidence>
<feature type="domain" description="CCHC-type" evidence="11">
    <location>
        <begin position="30"/>
        <end position="43"/>
    </location>
</feature>
<evidence type="ECO:0000313" key="12">
    <source>
        <dbReference type="EMBL" id="KAB5519835.1"/>
    </source>
</evidence>
<dbReference type="EMBL" id="VDCV01000016">
    <property type="protein sequence ID" value="KAB5519835.1"/>
    <property type="molecule type" value="Genomic_DNA"/>
</dbReference>
<dbReference type="SUPFAM" id="SSF57667">
    <property type="entry name" value="beta-beta-alpha zinc fingers"/>
    <property type="match status" value="1"/>
</dbReference>
<evidence type="ECO:0000256" key="7">
    <source>
        <dbReference type="ARBA" id="ARBA00023163"/>
    </source>
</evidence>
<evidence type="ECO:0000256" key="9">
    <source>
        <dbReference type="SAM" id="MobiDB-lite"/>
    </source>
</evidence>
<dbReference type="GO" id="GO:0005634">
    <property type="term" value="C:nucleus"/>
    <property type="evidence" value="ECO:0007669"/>
    <property type="project" value="TreeGrafter"/>
</dbReference>
<feature type="domain" description="C2H2-type" evidence="10">
    <location>
        <begin position="353"/>
        <end position="375"/>
    </location>
</feature>
<dbReference type="PANTHER" id="PTHR10593">
    <property type="entry name" value="SERINE/THREONINE-PROTEIN KINASE RIO"/>
    <property type="match status" value="1"/>
</dbReference>
<feature type="compositionally biased region" description="Polar residues" evidence="9">
    <location>
        <begin position="176"/>
        <end position="188"/>
    </location>
</feature>
<keyword evidence="4" id="KW-0862">Zinc</keyword>
<dbReference type="SMART" id="SM00355">
    <property type="entry name" value="ZnF_C2H2"/>
    <property type="match status" value="3"/>
</dbReference>
<evidence type="ECO:0000256" key="5">
    <source>
        <dbReference type="ARBA" id="ARBA00023015"/>
    </source>
</evidence>
<feature type="region of interest" description="Disordered" evidence="9">
    <location>
        <begin position="1"/>
        <end position="28"/>
    </location>
</feature>
<evidence type="ECO:0008006" key="14">
    <source>
        <dbReference type="Google" id="ProtNLM"/>
    </source>
</evidence>
<keyword evidence="13" id="KW-1185">Reference proteome</keyword>
<dbReference type="GO" id="GO:0008270">
    <property type="term" value="F:zinc ion binding"/>
    <property type="evidence" value="ECO:0007669"/>
    <property type="project" value="UniProtKB-KW"/>
</dbReference>
<dbReference type="FunFam" id="3.30.160.60:FF:000554">
    <property type="entry name" value="protein indeterminate-domain 12-like"/>
    <property type="match status" value="1"/>
</dbReference>
<dbReference type="InterPro" id="IPR055186">
    <property type="entry name" value="C2H2-2nd_BIRD-IDD"/>
</dbReference>
<dbReference type="InterPro" id="IPR055187">
    <property type="entry name" value="C2CH-3rd_BIRD-IDD"/>
</dbReference>
<evidence type="ECO:0000256" key="1">
    <source>
        <dbReference type="ARBA" id="ARBA00022723"/>
    </source>
</evidence>
<organism evidence="12 13">
    <name type="scientific">Salix brachista</name>
    <dbReference type="NCBI Taxonomy" id="2182728"/>
    <lineage>
        <taxon>Eukaryota</taxon>
        <taxon>Viridiplantae</taxon>
        <taxon>Streptophyta</taxon>
        <taxon>Embryophyta</taxon>
        <taxon>Tracheophyta</taxon>
        <taxon>Spermatophyta</taxon>
        <taxon>Magnoliopsida</taxon>
        <taxon>eudicotyledons</taxon>
        <taxon>Gunneridae</taxon>
        <taxon>Pentapetalae</taxon>
        <taxon>rosids</taxon>
        <taxon>fabids</taxon>
        <taxon>Malpighiales</taxon>
        <taxon>Salicaceae</taxon>
        <taxon>Saliceae</taxon>
        <taxon>Salix</taxon>
    </lineage>
</organism>
<dbReference type="Pfam" id="PF22936">
    <property type="entry name" value="Pol_BBD"/>
    <property type="match status" value="1"/>
</dbReference>
<dbReference type="PROSITE" id="PS50158">
    <property type="entry name" value="ZF_CCHC"/>
    <property type="match status" value="1"/>
</dbReference>
<feature type="compositionally biased region" description="Polar residues" evidence="9">
    <location>
        <begin position="82"/>
        <end position="98"/>
    </location>
</feature>
<dbReference type="Pfam" id="PF22995">
    <property type="entry name" value="C2CH-3rd_BIRD-IDD"/>
    <property type="match status" value="1"/>
</dbReference>
<keyword evidence="6" id="KW-0238">DNA-binding</keyword>
<dbReference type="InterPro" id="IPR054722">
    <property type="entry name" value="PolX-like_BBD"/>
</dbReference>
<dbReference type="FunFam" id="3.30.160.60:FF:000131">
    <property type="entry name" value="protein indeterminate-domain 5, chloroplastic-like"/>
    <property type="match status" value="1"/>
</dbReference>
<keyword evidence="3 8" id="KW-0863">Zinc-finger</keyword>
<evidence type="ECO:0000259" key="11">
    <source>
        <dbReference type="PROSITE" id="PS50158"/>
    </source>
</evidence>
<gene>
    <name evidence="12" type="ORF">DKX38_024154</name>
</gene>
<evidence type="ECO:0000256" key="2">
    <source>
        <dbReference type="ARBA" id="ARBA00022737"/>
    </source>
</evidence>
<name>A0A5N5JRT5_9ROSI</name>
<evidence type="ECO:0000256" key="4">
    <source>
        <dbReference type="ARBA" id="ARBA00022833"/>
    </source>
</evidence>
<comment type="caution">
    <text evidence="12">The sequence shown here is derived from an EMBL/GenBank/DDBJ whole genome shotgun (WGS) entry which is preliminary data.</text>
</comment>
<keyword evidence="7" id="KW-0804">Transcription</keyword>
<evidence type="ECO:0000256" key="3">
    <source>
        <dbReference type="ARBA" id="ARBA00022771"/>
    </source>
</evidence>
<feature type="compositionally biased region" description="Low complexity" evidence="9">
    <location>
        <begin position="68"/>
        <end position="79"/>
    </location>
</feature>
<keyword evidence="5" id="KW-0805">Transcription regulation</keyword>
<proteinExistence type="predicted"/>
<protein>
    <recommendedName>
        <fullName evidence="14">C2H2-type domain-containing protein</fullName>
    </recommendedName>
</protein>
<feature type="region of interest" description="Disordered" evidence="9">
    <location>
        <begin position="223"/>
        <end position="246"/>
    </location>
</feature>
<feature type="region of interest" description="Disordered" evidence="9">
    <location>
        <begin position="56"/>
        <end position="108"/>
    </location>
</feature>
<evidence type="ECO:0000313" key="13">
    <source>
        <dbReference type="Proteomes" id="UP000326939"/>
    </source>
</evidence>
<dbReference type="GO" id="GO:0003700">
    <property type="term" value="F:DNA-binding transcription factor activity"/>
    <property type="evidence" value="ECO:0007669"/>
    <property type="project" value="TreeGrafter"/>
</dbReference>
<feature type="region of interest" description="Disordered" evidence="9">
    <location>
        <begin position="176"/>
        <end position="199"/>
    </location>
</feature>
<dbReference type="InterPro" id="IPR055185">
    <property type="entry name" value="C2CH-4th_BIRD-IDD"/>
</dbReference>
<keyword evidence="2" id="KW-0677">Repeat</keyword>
<dbReference type="InterPro" id="IPR031140">
    <property type="entry name" value="IDD1-16"/>
</dbReference>
<reference evidence="13" key="1">
    <citation type="journal article" date="2019" name="Gigascience">
        <title>De novo genome assembly of the endangered Acer yangbiense, a plant species with extremely small populations endemic to Yunnan Province, China.</title>
        <authorList>
            <person name="Yang J."/>
            <person name="Wariss H.M."/>
            <person name="Tao L."/>
            <person name="Zhang R."/>
            <person name="Yun Q."/>
            <person name="Hollingsworth P."/>
            <person name="Dao Z."/>
            <person name="Luo G."/>
            <person name="Guo H."/>
            <person name="Ma Y."/>
            <person name="Sun W."/>
        </authorList>
    </citation>
    <scope>NUCLEOTIDE SEQUENCE [LARGE SCALE GENOMIC DNA]</scope>
    <source>
        <strain evidence="13">cv. br00</strain>
    </source>
</reference>
<accession>A0A5N5JRT5</accession>
<keyword evidence="1" id="KW-0479">Metal-binding</keyword>
<evidence type="ECO:0000259" key="10">
    <source>
        <dbReference type="PROSITE" id="PS50157"/>
    </source>
</evidence>
<dbReference type="InterPro" id="IPR013087">
    <property type="entry name" value="Znf_C2H2_type"/>
</dbReference>
<feature type="region of interest" description="Disordered" evidence="9">
    <location>
        <begin position="309"/>
        <end position="336"/>
    </location>
</feature>
<dbReference type="PANTHER" id="PTHR10593:SF231">
    <property type="entry name" value="PROTEIN INDETERMINATE-DOMAIN 13-RELATED"/>
    <property type="match status" value="1"/>
</dbReference>
<evidence type="ECO:0000256" key="6">
    <source>
        <dbReference type="ARBA" id="ARBA00023125"/>
    </source>
</evidence>
<dbReference type="Pfam" id="PF22996">
    <property type="entry name" value="C2H2-2nd_BIRD-IDD"/>
    <property type="match status" value="1"/>
</dbReference>
<dbReference type="InterPro" id="IPR036236">
    <property type="entry name" value="Znf_C2H2_sf"/>
</dbReference>
<dbReference type="AlphaFoldDB" id="A0A5N5JRT5"/>
<dbReference type="PROSITE" id="PS00028">
    <property type="entry name" value="ZINC_FINGER_C2H2_1"/>
    <property type="match status" value="1"/>
</dbReference>
<dbReference type="InterPro" id="IPR001878">
    <property type="entry name" value="Znf_CCHC"/>
</dbReference>
<dbReference type="PROSITE" id="PS50157">
    <property type="entry name" value="ZINC_FINGER_C2H2_2"/>
    <property type="match status" value="1"/>
</dbReference>